<organism evidence="1 2">
    <name type="scientific">Bacillus salipaludis</name>
    <dbReference type="NCBI Taxonomy" id="2547811"/>
    <lineage>
        <taxon>Bacteria</taxon>
        <taxon>Bacillati</taxon>
        <taxon>Bacillota</taxon>
        <taxon>Bacilli</taxon>
        <taxon>Bacillales</taxon>
        <taxon>Bacillaceae</taxon>
        <taxon>Bacillus</taxon>
    </lineage>
</organism>
<sequence length="539" mass="63348">MELSEKSFIDEMLSILNENIFTSLSSFEYQNIKNEHKEKWLLKKEVNSKICKICFGKRCHIEFDTHDTFLPCPEGEAEIIKIHKDDRYNYYFDLNKLFKEIQKNIDIKGDIGQFKHFHILGETEYKKTNWKVVFTFGKHLERSIGDLIEFQLRYGTTFTLLFLDKLPRYNEFMLSIFKNLGIHLYDWKDCKKSVIENIYQTKRAEIEVRKEIEALPIKDAKQKLLATLEKAATSGDGDWFEDEAYKNFKKISPHTVPFGAQYKGFSIPDGMIFGGNTYPFPIVFYDCKSSKTDDYATKPGVAMQVNYYMDFLNHFYNQPQKYDNYGFIIFAEKFDAAIQKSINGSPQWKLVQEKCHLFYVDRKCLDKIEQITGRFGENGRFNNVTIFDICFGEKLTVFEDYQTQQYYEKLFPTSTFNNFRYLKPEQFEIAIIAAIINDFYKNNIVDGTRDDLKEALRKAKHDNMRRGIKRPILFPFLDEFIKSAKEDRELASFHPLATLLIVNRTDSHLIEVLGEDVVDEIADKAEQKITILLESIKVK</sequence>
<protein>
    <submittedName>
        <fullName evidence="1">Uncharacterized protein</fullName>
    </submittedName>
</protein>
<name>A0A4R5VUR2_9BACI</name>
<dbReference type="EMBL" id="SMYO01000005">
    <property type="protein sequence ID" value="TDK61741.1"/>
    <property type="molecule type" value="Genomic_DNA"/>
</dbReference>
<gene>
    <name evidence="1" type="ORF">E2K98_12695</name>
</gene>
<reference evidence="1 2" key="1">
    <citation type="submission" date="2019-03" db="EMBL/GenBank/DDBJ databases">
        <title>Bacillus niacini sp. nov. a Nicotinate-Metabolizing Mesophile Isolated from Soil.</title>
        <authorList>
            <person name="Zhang G."/>
        </authorList>
    </citation>
    <scope>NUCLEOTIDE SEQUENCE [LARGE SCALE GENOMIC DNA]</scope>
    <source>
        <strain evidence="1 2">WN066</strain>
    </source>
</reference>
<accession>A0A4R5VUR2</accession>
<proteinExistence type="predicted"/>
<dbReference type="RefSeq" id="WP_133334568.1">
    <property type="nucleotide sequence ID" value="NZ_SMYO01000005.1"/>
</dbReference>
<dbReference type="AlphaFoldDB" id="A0A4R5VUR2"/>
<comment type="caution">
    <text evidence="1">The sequence shown here is derived from an EMBL/GenBank/DDBJ whole genome shotgun (WGS) entry which is preliminary data.</text>
</comment>
<evidence type="ECO:0000313" key="2">
    <source>
        <dbReference type="Proteomes" id="UP000295132"/>
    </source>
</evidence>
<evidence type="ECO:0000313" key="1">
    <source>
        <dbReference type="EMBL" id="TDK61741.1"/>
    </source>
</evidence>
<dbReference type="Proteomes" id="UP000295132">
    <property type="component" value="Unassembled WGS sequence"/>
</dbReference>